<dbReference type="Gene3D" id="3.40.1000.10">
    <property type="entry name" value="Mog1/PsbP, alpha/beta/alpha sandwich"/>
    <property type="match status" value="1"/>
</dbReference>
<gene>
    <name evidence="3" type="ORF">COT51_03220</name>
</gene>
<reference evidence="4" key="1">
    <citation type="submission" date="2017-09" db="EMBL/GenBank/DDBJ databases">
        <title>Depth-based differentiation of microbial function through sediment-hosted aquifers and enrichment of novel symbionts in the deep terrestrial subsurface.</title>
        <authorList>
            <person name="Probst A.J."/>
            <person name="Ladd B."/>
            <person name="Jarett J.K."/>
            <person name="Geller-Mcgrath D.E."/>
            <person name="Sieber C.M.K."/>
            <person name="Emerson J.B."/>
            <person name="Anantharaman K."/>
            <person name="Thomas B.C."/>
            <person name="Malmstrom R."/>
            <person name="Stieglmeier M."/>
            <person name="Klingl A."/>
            <person name="Woyke T."/>
            <person name="Ryan C.M."/>
            <person name="Banfield J.F."/>
        </authorList>
    </citation>
    <scope>NUCLEOTIDE SEQUENCE [LARGE SCALE GENOMIC DNA]</scope>
</reference>
<dbReference type="EMBL" id="PEYV01000054">
    <property type="protein sequence ID" value="PIS21348.1"/>
    <property type="molecule type" value="Genomic_DNA"/>
</dbReference>
<keyword evidence="2" id="KW-0472">Membrane</keyword>
<evidence type="ECO:0008006" key="5">
    <source>
        <dbReference type="Google" id="ProtNLM"/>
    </source>
</evidence>
<protein>
    <recommendedName>
        <fullName evidence="5">PsbP C-terminal domain-containing protein</fullName>
    </recommendedName>
</protein>
<feature type="region of interest" description="Disordered" evidence="1">
    <location>
        <begin position="1"/>
        <end position="21"/>
    </location>
</feature>
<accession>A0A2H0XB75</accession>
<dbReference type="AlphaFoldDB" id="A0A2H0XB75"/>
<evidence type="ECO:0000313" key="4">
    <source>
        <dbReference type="Proteomes" id="UP000231098"/>
    </source>
</evidence>
<evidence type="ECO:0000256" key="2">
    <source>
        <dbReference type="SAM" id="Phobius"/>
    </source>
</evidence>
<name>A0A2H0XB75_UNCKA</name>
<proteinExistence type="predicted"/>
<comment type="caution">
    <text evidence="3">The sequence shown here is derived from an EMBL/GenBank/DDBJ whole genome shotgun (WGS) entry which is preliminary data.</text>
</comment>
<sequence length="250" mass="27322">MPSVTDATQQTNETFPQQNLTPKPASRLKTILMVIVGLVFVSSVAFAGFWYGKNSQAPVSPEKEATSSTETVKEELPVEVDETAGWETYNNETYGYSLRYPDGWEDSLTESAGMIYLSIFGLVFTDKSQGKVTLPGEIEDYAKYLISVTVSDNSTGATTVKDIKEEYLSKFSAESRSAAADQLQEVVVGGISGVRYYVGSAPSSGVTLVVRLAKGAYIYEISYGAIAHLDTHNNYLPIFETLLSTFKFTD</sequence>
<keyword evidence="2" id="KW-1133">Transmembrane helix</keyword>
<evidence type="ECO:0000313" key="3">
    <source>
        <dbReference type="EMBL" id="PIS21348.1"/>
    </source>
</evidence>
<organism evidence="3 4">
    <name type="scientific">candidate division WWE3 bacterium CG08_land_8_20_14_0_20_41_15</name>
    <dbReference type="NCBI Taxonomy" id="1975086"/>
    <lineage>
        <taxon>Bacteria</taxon>
        <taxon>Katanobacteria</taxon>
    </lineage>
</organism>
<evidence type="ECO:0000256" key="1">
    <source>
        <dbReference type="SAM" id="MobiDB-lite"/>
    </source>
</evidence>
<dbReference type="Proteomes" id="UP000231098">
    <property type="component" value="Unassembled WGS sequence"/>
</dbReference>
<feature type="transmembrane region" description="Helical" evidence="2">
    <location>
        <begin position="31"/>
        <end position="51"/>
    </location>
</feature>
<keyword evidence="2" id="KW-0812">Transmembrane</keyword>